<dbReference type="InterPro" id="IPR029063">
    <property type="entry name" value="SAM-dependent_MTases_sf"/>
</dbReference>
<reference evidence="1 2" key="1">
    <citation type="submission" date="2018-03" db="EMBL/GenBank/DDBJ databases">
        <title>A parallel universe: an anciently diverged bacterial symbiosis in a Hawaiian planthopper (Hemiptera: Cixiidae) reveals rearranged nutritional responsibilities.</title>
        <authorList>
            <person name="Bennett G."/>
            <person name="Mao M."/>
        </authorList>
    </citation>
    <scope>NUCLEOTIDE SEQUENCE [LARGE SCALE GENOMIC DNA]</scope>
    <source>
        <strain evidence="1 2">OLIH</strain>
    </source>
</reference>
<proteinExistence type="predicted"/>
<dbReference type="Proteomes" id="UP000257017">
    <property type="component" value="Chromosome"/>
</dbReference>
<dbReference type="AlphaFoldDB" id="A0A346E0Y6"/>
<dbReference type="Pfam" id="PF01795">
    <property type="entry name" value="Methyltransf_5"/>
    <property type="match status" value="1"/>
</dbReference>
<keyword evidence="1" id="KW-0808">Transferase</keyword>
<keyword evidence="1" id="KW-0489">Methyltransferase</keyword>
<accession>A0A346E0Y6</accession>
<dbReference type="SUPFAM" id="SSF53335">
    <property type="entry name" value="S-adenosyl-L-methionine-dependent methyltransferases"/>
    <property type="match status" value="1"/>
</dbReference>
<sequence>MKFLSRLFQALRIEVNDEINALKKFLKQAINILKKGGRLAIISYHSLEDRLVKNFFKTGNLHGILRYDKKGNNLSPFHKRYTKRIFHTKQEIYTNNRAKSAILRITQKI</sequence>
<dbReference type="InterPro" id="IPR002903">
    <property type="entry name" value="RsmH"/>
</dbReference>
<dbReference type="PANTHER" id="PTHR11265:SF0">
    <property type="entry name" value="12S RRNA N4-METHYLCYTIDINE METHYLTRANSFERASE"/>
    <property type="match status" value="1"/>
</dbReference>
<dbReference type="Gene3D" id="3.40.50.150">
    <property type="entry name" value="Vaccinia Virus protein VP39"/>
    <property type="match status" value="1"/>
</dbReference>
<evidence type="ECO:0000313" key="1">
    <source>
        <dbReference type="EMBL" id="AXN02641.1"/>
    </source>
</evidence>
<dbReference type="EMBL" id="CP028359">
    <property type="protein sequence ID" value="AXN02641.1"/>
    <property type="molecule type" value="Genomic_DNA"/>
</dbReference>
<evidence type="ECO:0000313" key="2">
    <source>
        <dbReference type="Proteomes" id="UP000257017"/>
    </source>
</evidence>
<dbReference type="GO" id="GO:0071424">
    <property type="term" value="F:rRNA (cytosine-N4-)-methyltransferase activity"/>
    <property type="evidence" value="ECO:0007669"/>
    <property type="project" value="TreeGrafter"/>
</dbReference>
<name>A0A346E0Y6_9FLAO</name>
<dbReference type="GO" id="GO:0005737">
    <property type="term" value="C:cytoplasm"/>
    <property type="evidence" value="ECO:0007669"/>
    <property type="project" value="TreeGrafter"/>
</dbReference>
<dbReference type="GO" id="GO:0070475">
    <property type="term" value="P:rRNA base methylation"/>
    <property type="evidence" value="ECO:0007669"/>
    <property type="project" value="TreeGrafter"/>
</dbReference>
<dbReference type="PANTHER" id="PTHR11265">
    <property type="entry name" value="S-ADENOSYL-METHYLTRANSFERASE MRAW"/>
    <property type="match status" value="1"/>
</dbReference>
<organism evidence="1 2">
    <name type="scientific">Candidatus Karelsulcia muelleri</name>
    <dbReference type="NCBI Taxonomy" id="336810"/>
    <lineage>
        <taxon>Bacteria</taxon>
        <taxon>Pseudomonadati</taxon>
        <taxon>Bacteroidota</taxon>
        <taxon>Flavobacteriia</taxon>
        <taxon>Flavobacteriales</taxon>
        <taxon>Candidatus Karelsulcia</taxon>
    </lineage>
</organism>
<protein>
    <submittedName>
        <fullName evidence="1">Ribosomal RNA small subunit methyltransferase H</fullName>
    </submittedName>
</protein>
<gene>
    <name evidence="1" type="ORF">C9I73_104</name>
</gene>